<dbReference type="Proteomes" id="UP000664698">
    <property type="component" value="Unassembled WGS sequence"/>
</dbReference>
<comment type="caution">
    <text evidence="5">The sequence shown here is derived from an EMBL/GenBank/DDBJ whole genome shotgun (WGS) entry which is preliminary data.</text>
</comment>
<feature type="signal peptide" evidence="3">
    <location>
        <begin position="1"/>
        <end position="25"/>
    </location>
</feature>
<sequence length="557" mass="64155">MRFQPQFPVWIICLLLFFASCKSQKSSTTQKPPVTPPTSTTKPTTTPTAQTGPKTSETLPPKVSQPAVALKPLSYQMPDIPREFRGVWIATVANIDWPISPTDSWEKQKAEFAALLDYYKNHNFNAVIVQVRTAGDAFYPSNLAPWSKYLTGKQGKAPATSENPLTWMIKEAHDRGLEFHAWLNPYRATMTLDTSELSPEHDFHKHRNWMLKYGSKWYYDPGLPEVKQHLLAVISEIVDNYDVDAIHFDDYFYPYREPKLEFPDKASYAKYKKPGQSVDDWRRQNVNDLIFALNQTIKNRKPWVQFGISPFGVWRNQSKDPKGSPTQAGQTNYDDLYADVLLWMKNGWVDYMLPQLYWSMEHKLASYRKLADWWSNNSYNTNVYIGNGPYKVRDDSDAAWTNPNELNTQVNYTRTLPQIHGNAFFSAKSMYQKNRDIADLLQKEVYNEPTLPPSFEPKTPSLIDTPVVFDVKTNAEKTQISLEKPIDPAIRYAMVQGGNDLSTLHDARIHTAWVGGSRVRYLEVPSLNTDYLAIRWIDHYGRIVQTQVFQTPKTSRL</sequence>
<gene>
    <name evidence="5" type="ORF">J0A67_19605</name>
</gene>
<proteinExistence type="predicted"/>
<dbReference type="PANTHER" id="PTHR43405:SF1">
    <property type="entry name" value="GLYCOSYL HYDROLASE DIGH"/>
    <property type="match status" value="1"/>
</dbReference>
<feature type="domain" description="Glycosyl hydrolase-like 10" evidence="4">
    <location>
        <begin position="83"/>
        <end position="400"/>
    </location>
</feature>
<organism evidence="5 6">
    <name type="scientific">Algoriphagus aestuariicola</name>
    <dbReference type="NCBI Taxonomy" id="1852016"/>
    <lineage>
        <taxon>Bacteria</taxon>
        <taxon>Pseudomonadati</taxon>
        <taxon>Bacteroidota</taxon>
        <taxon>Cytophagia</taxon>
        <taxon>Cytophagales</taxon>
        <taxon>Cyclobacteriaceae</taxon>
        <taxon>Algoriphagus</taxon>
    </lineage>
</organism>
<dbReference type="Pfam" id="PF02638">
    <property type="entry name" value="GHL10"/>
    <property type="match status" value="1"/>
</dbReference>
<dbReference type="SUPFAM" id="SSF51445">
    <property type="entry name" value="(Trans)glycosidases"/>
    <property type="match status" value="1"/>
</dbReference>
<evidence type="ECO:0000313" key="6">
    <source>
        <dbReference type="Proteomes" id="UP000664698"/>
    </source>
</evidence>
<keyword evidence="1 3" id="KW-0732">Signal</keyword>
<evidence type="ECO:0000259" key="4">
    <source>
        <dbReference type="Pfam" id="PF02638"/>
    </source>
</evidence>
<dbReference type="Gene3D" id="3.20.20.80">
    <property type="entry name" value="Glycosidases"/>
    <property type="match status" value="1"/>
</dbReference>
<evidence type="ECO:0000256" key="1">
    <source>
        <dbReference type="ARBA" id="ARBA00022729"/>
    </source>
</evidence>
<evidence type="ECO:0000313" key="5">
    <source>
        <dbReference type="EMBL" id="MBN7803089.1"/>
    </source>
</evidence>
<keyword evidence="6" id="KW-1185">Reference proteome</keyword>
<name>A0ABS3BW91_9BACT</name>
<dbReference type="InterPro" id="IPR052177">
    <property type="entry name" value="Divisome_Glycosyl_Hydrolase"/>
</dbReference>
<feature type="chain" id="PRO_5047132475" evidence="3">
    <location>
        <begin position="26"/>
        <end position="557"/>
    </location>
</feature>
<feature type="region of interest" description="Disordered" evidence="2">
    <location>
        <begin position="26"/>
        <end position="63"/>
    </location>
</feature>
<feature type="compositionally biased region" description="Low complexity" evidence="2">
    <location>
        <begin position="26"/>
        <end position="56"/>
    </location>
</feature>
<accession>A0ABS3BW91</accession>
<evidence type="ECO:0000256" key="2">
    <source>
        <dbReference type="SAM" id="MobiDB-lite"/>
    </source>
</evidence>
<reference evidence="5 6" key="1">
    <citation type="submission" date="2021-03" db="EMBL/GenBank/DDBJ databases">
        <title>novel species isolated from a fishpond in China.</title>
        <authorList>
            <person name="Lu H."/>
            <person name="Cai Z."/>
        </authorList>
    </citation>
    <scope>NUCLEOTIDE SEQUENCE [LARGE SCALE GENOMIC DNA]</scope>
    <source>
        <strain evidence="5 6">JCM 31546</strain>
    </source>
</reference>
<dbReference type="PROSITE" id="PS51257">
    <property type="entry name" value="PROKAR_LIPOPROTEIN"/>
    <property type="match status" value="1"/>
</dbReference>
<dbReference type="InterPro" id="IPR003790">
    <property type="entry name" value="GHL10"/>
</dbReference>
<evidence type="ECO:0000256" key="3">
    <source>
        <dbReference type="SAM" id="SignalP"/>
    </source>
</evidence>
<dbReference type="EMBL" id="JAFKCW010000005">
    <property type="protein sequence ID" value="MBN7803089.1"/>
    <property type="molecule type" value="Genomic_DNA"/>
</dbReference>
<dbReference type="PANTHER" id="PTHR43405">
    <property type="entry name" value="GLYCOSYL HYDROLASE DIGH"/>
    <property type="match status" value="1"/>
</dbReference>
<protein>
    <submittedName>
        <fullName evidence="5">Family 10 glycosylhydrolase</fullName>
    </submittedName>
</protein>
<dbReference type="InterPro" id="IPR017853">
    <property type="entry name" value="GH"/>
</dbReference>